<evidence type="ECO:0000256" key="3">
    <source>
        <dbReference type="ARBA" id="ARBA00022741"/>
    </source>
</evidence>
<keyword evidence="7" id="KW-1185">Reference proteome</keyword>
<dbReference type="InterPro" id="IPR050107">
    <property type="entry name" value="ABC_carbohydrate_import_ATPase"/>
</dbReference>
<dbReference type="SUPFAM" id="SSF52540">
    <property type="entry name" value="P-loop containing nucleoside triphosphate hydrolases"/>
    <property type="match status" value="2"/>
</dbReference>
<dbReference type="CDD" id="cd03216">
    <property type="entry name" value="ABC_Carb_Monos_I"/>
    <property type="match status" value="1"/>
</dbReference>
<dbReference type="InterPro" id="IPR003593">
    <property type="entry name" value="AAA+_ATPase"/>
</dbReference>
<evidence type="ECO:0000256" key="1">
    <source>
        <dbReference type="ARBA" id="ARBA00022448"/>
    </source>
</evidence>
<keyword evidence="2" id="KW-0677">Repeat</keyword>
<dbReference type="InterPro" id="IPR027417">
    <property type="entry name" value="P-loop_NTPase"/>
</dbReference>
<dbReference type="RefSeq" id="WP_259095301.1">
    <property type="nucleotide sequence ID" value="NZ_CP130454.1"/>
</dbReference>
<accession>A0ABT2EN72</accession>
<sequence>MAFLEMRGITKRFPGVLALDRVDFEAERGEIHAVVGQNGAGKSTLMKILGGAFSDYEGEIFIDGKPVNIRSPKDSRAAGVAVIYQELNLVPDLTVAENIFLGREPTKFLGLVDFAKMREEARKVLAQLDPTIDPDTKVRELPVGKQQLTEIAKALSQNARILIMDEPTSALTEAETQKLYDIIRKLKAQGTTILYVSHRLREVFAISDRITVLRDGRKVGTVKTAEADPRQVVAIMVGREVEEFEPHPVPEKVGTPMLEVRNLVLVDRTNPQKRLLDGATLQVRKGEVVGIFGLLGAGRSELLLTIFGSPPGIVAGGEILLEGKPVSFRSPIEAIQAGVGLVTEDRKTTGLILTMTAGHNISLAALRQFSQFQFVRRRAEEQAIWRAYEQLNIQPPMPSMPVVNLSGGNQQKVLLSRWLLVKPKVLLLDEPTRGVDVGARAELYRFIRHLAHDEGVAVLFASSELPEVLALADRILVMHQGRIVAEFPPNTPEEQIIFYATGGHLAKGAA</sequence>
<keyword evidence="4" id="KW-0067">ATP-binding</keyword>
<dbReference type="PROSITE" id="PS00211">
    <property type="entry name" value="ABC_TRANSPORTER_1"/>
    <property type="match status" value="1"/>
</dbReference>
<dbReference type="Proteomes" id="UP001204798">
    <property type="component" value="Unassembled WGS sequence"/>
</dbReference>
<evidence type="ECO:0000259" key="5">
    <source>
        <dbReference type="PROSITE" id="PS50893"/>
    </source>
</evidence>
<keyword evidence="3" id="KW-0547">Nucleotide-binding</keyword>
<evidence type="ECO:0000313" key="7">
    <source>
        <dbReference type="Proteomes" id="UP001204798"/>
    </source>
</evidence>
<feature type="domain" description="ABC transporter" evidence="5">
    <location>
        <begin position="258"/>
        <end position="505"/>
    </location>
</feature>
<keyword evidence="1" id="KW-0813">Transport</keyword>
<reference evidence="6 7" key="1">
    <citation type="submission" date="2022-08" db="EMBL/GenBank/DDBJ databases">
        <title>Bacterial and archaeal communities from various locations to study Microbial Dark Matter (Phase II).</title>
        <authorList>
            <person name="Stepanauskas R."/>
        </authorList>
    </citation>
    <scope>NUCLEOTIDE SEQUENCE [LARGE SCALE GENOMIC DNA]</scope>
    <source>
        <strain evidence="6 7">PD1</strain>
    </source>
</reference>
<dbReference type="PROSITE" id="PS50893">
    <property type="entry name" value="ABC_TRANSPORTER_2"/>
    <property type="match status" value="2"/>
</dbReference>
<evidence type="ECO:0000256" key="2">
    <source>
        <dbReference type="ARBA" id="ARBA00022737"/>
    </source>
</evidence>
<dbReference type="PANTHER" id="PTHR43790">
    <property type="entry name" value="CARBOHYDRATE TRANSPORT ATP-BINDING PROTEIN MG119-RELATED"/>
    <property type="match status" value="1"/>
</dbReference>
<dbReference type="InterPro" id="IPR017871">
    <property type="entry name" value="ABC_transporter-like_CS"/>
</dbReference>
<comment type="caution">
    <text evidence="6">The sequence shown here is derived from an EMBL/GenBank/DDBJ whole genome shotgun (WGS) entry which is preliminary data.</text>
</comment>
<gene>
    <name evidence="6" type="ORF">M2350_001534</name>
</gene>
<proteinExistence type="predicted"/>
<dbReference type="CDD" id="cd03215">
    <property type="entry name" value="ABC_Carb_Monos_II"/>
    <property type="match status" value="1"/>
</dbReference>
<name>A0ABT2EN72_9BACT</name>
<dbReference type="InterPro" id="IPR003439">
    <property type="entry name" value="ABC_transporter-like_ATP-bd"/>
</dbReference>
<dbReference type="PANTHER" id="PTHR43790:SF9">
    <property type="entry name" value="GALACTOFURANOSE TRANSPORTER ATP-BINDING PROTEIN YTFR"/>
    <property type="match status" value="1"/>
</dbReference>
<dbReference type="EMBL" id="JANUCP010000002">
    <property type="protein sequence ID" value="MCS3919134.1"/>
    <property type="molecule type" value="Genomic_DNA"/>
</dbReference>
<keyword evidence="6" id="KW-0762">Sugar transport</keyword>
<protein>
    <submittedName>
        <fullName evidence="6">ABC-type sugar transport system ATPase subunit</fullName>
    </submittedName>
</protein>
<dbReference type="Gene3D" id="3.40.50.300">
    <property type="entry name" value="P-loop containing nucleotide triphosphate hydrolases"/>
    <property type="match status" value="2"/>
</dbReference>
<organism evidence="6 7">
    <name type="scientific">Candidatus Fervidibacter sacchari</name>
    <dbReference type="NCBI Taxonomy" id="1448929"/>
    <lineage>
        <taxon>Bacteria</taxon>
        <taxon>Candidatus Fervidibacterota</taxon>
        <taxon>Candidatus Fervidibacter</taxon>
    </lineage>
</organism>
<evidence type="ECO:0000313" key="6">
    <source>
        <dbReference type="EMBL" id="MCS3919134.1"/>
    </source>
</evidence>
<feature type="domain" description="ABC transporter" evidence="5">
    <location>
        <begin position="4"/>
        <end position="240"/>
    </location>
</feature>
<evidence type="ECO:0000256" key="4">
    <source>
        <dbReference type="ARBA" id="ARBA00022840"/>
    </source>
</evidence>
<dbReference type="Pfam" id="PF00005">
    <property type="entry name" value="ABC_tran"/>
    <property type="match status" value="2"/>
</dbReference>
<dbReference type="SMART" id="SM00382">
    <property type="entry name" value="AAA"/>
    <property type="match status" value="2"/>
</dbReference>